<dbReference type="EMBL" id="JHAC01000011">
    <property type="protein sequence ID" value="EYB69151.1"/>
    <property type="molecule type" value="Genomic_DNA"/>
</dbReference>
<name>A0A016QT36_9DEIO</name>
<evidence type="ECO:0000256" key="1">
    <source>
        <dbReference type="ARBA" id="ARBA00022676"/>
    </source>
</evidence>
<accession>A0A016QT36</accession>
<dbReference type="GO" id="GO:0008713">
    <property type="term" value="F:ADP-heptose-lipopolysaccharide heptosyltransferase activity"/>
    <property type="evidence" value="ECO:0007669"/>
    <property type="project" value="TreeGrafter"/>
</dbReference>
<dbReference type="GO" id="GO:0009244">
    <property type="term" value="P:lipopolysaccharide core region biosynthetic process"/>
    <property type="evidence" value="ECO:0007669"/>
    <property type="project" value="TreeGrafter"/>
</dbReference>
<dbReference type="SUPFAM" id="SSF53756">
    <property type="entry name" value="UDP-Glycosyltransferase/glycogen phosphorylase"/>
    <property type="match status" value="1"/>
</dbReference>
<protein>
    <recommendedName>
        <fullName evidence="5">Glycosyl transferase family protein</fullName>
    </recommendedName>
</protein>
<dbReference type="Proteomes" id="UP000020492">
    <property type="component" value="Unassembled WGS sequence"/>
</dbReference>
<dbReference type="PANTHER" id="PTHR30160">
    <property type="entry name" value="TETRAACYLDISACCHARIDE 4'-KINASE-RELATED"/>
    <property type="match status" value="1"/>
</dbReference>
<proteinExistence type="predicted"/>
<dbReference type="eggNOG" id="COG0859">
    <property type="taxonomic scope" value="Bacteria"/>
</dbReference>
<dbReference type="Pfam" id="PF01075">
    <property type="entry name" value="Glyco_transf_9"/>
    <property type="match status" value="1"/>
</dbReference>
<comment type="caution">
    <text evidence="3">The sequence shown here is derived from an EMBL/GenBank/DDBJ whole genome shotgun (WGS) entry which is preliminary data.</text>
</comment>
<organism evidence="3 4">
    <name type="scientific">Deinococcus phoenicis</name>
    <dbReference type="NCBI Taxonomy" id="1476583"/>
    <lineage>
        <taxon>Bacteria</taxon>
        <taxon>Thermotogati</taxon>
        <taxon>Deinococcota</taxon>
        <taxon>Deinococci</taxon>
        <taxon>Deinococcales</taxon>
        <taxon>Deinococcaceae</taxon>
        <taxon>Deinococcus</taxon>
    </lineage>
</organism>
<evidence type="ECO:0000256" key="2">
    <source>
        <dbReference type="ARBA" id="ARBA00022679"/>
    </source>
</evidence>
<keyword evidence="2" id="KW-0808">Transferase</keyword>
<dbReference type="InterPro" id="IPR002201">
    <property type="entry name" value="Glyco_trans_9"/>
</dbReference>
<dbReference type="Gene3D" id="3.40.50.2000">
    <property type="entry name" value="Glycogen Phosphorylase B"/>
    <property type="match status" value="2"/>
</dbReference>
<dbReference type="STRING" id="1476583.DEIPH_ctg011orf0135"/>
<keyword evidence="1" id="KW-0328">Glycosyltransferase</keyword>
<evidence type="ECO:0000313" key="3">
    <source>
        <dbReference type="EMBL" id="EYB69151.1"/>
    </source>
</evidence>
<evidence type="ECO:0000313" key="4">
    <source>
        <dbReference type="Proteomes" id="UP000020492"/>
    </source>
</evidence>
<dbReference type="InterPro" id="IPR051199">
    <property type="entry name" value="LPS_LOS_Heptosyltrfase"/>
</dbReference>
<evidence type="ECO:0008006" key="5">
    <source>
        <dbReference type="Google" id="ProtNLM"/>
    </source>
</evidence>
<dbReference type="CDD" id="cd03789">
    <property type="entry name" value="GT9_LPS_heptosyltransferase"/>
    <property type="match status" value="1"/>
</dbReference>
<sequence>MLIFRALPGLGDLLCAVPALRALRAGLPEAELTLLGLPQAAGFAQRFPELIDRLEVFPGFPGLPEQPVRNRELLAFLSGAQGKYELALQLHGSGPVSNALVALLGARQTAGRFLPGQWCPDPARFLPYQEGEPEPLVWLRLVEFLGYPSQGTALAFPIHEEDRAALRALPDAHALTPGSYAVVHPGASRPERRWPPRHFAQVADRLAERGLRVVLTGTPGEAELTRAVREALALPGALDLTGQTDLGTLAALLAGARVLVSGDTGVSHLAAATRTPSVVLFLASDPARWAPLDRERHRAVRGDLGRVLTEVDDLLQQEPDYAF</sequence>
<keyword evidence="4" id="KW-1185">Reference proteome</keyword>
<dbReference type="PANTHER" id="PTHR30160:SF1">
    <property type="entry name" value="LIPOPOLYSACCHARIDE 1,2-N-ACETYLGLUCOSAMINETRANSFERASE-RELATED"/>
    <property type="match status" value="1"/>
</dbReference>
<dbReference type="AlphaFoldDB" id="A0A016QT36"/>
<dbReference type="PATRIC" id="fig|1476583.3.peg.752"/>
<reference evidence="3 4" key="1">
    <citation type="submission" date="2014-03" db="EMBL/GenBank/DDBJ databases">
        <title>Draft genome sequence of Deinococcus phoenicis 1P10ME.</title>
        <authorList>
            <person name="Stepanov V.G."/>
            <person name="Vaishampayan P."/>
            <person name="Venkateswaran K."/>
            <person name="Fox G.E."/>
        </authorList>
    </citation>
    <scope>NUCLEOTIDE SEQUENCE [LARGE SCALE GENOMIC DNA]</scope>
    <source>
        <strain evidence="3 4">1P10ME</strain>
    </source>
</reference>
<gene>
    <name evidence="3" type="ORF">DEIPH_ctg011orf0135</name>
</gene>
<dbReference type="GO" id="GO:0005829">
    <property type="term" value="C:cytosol"/>
    <property type="evidence" value="ECO:0007669"/>
    <property type="project" value="TreeGrafter"/>
</dbReference>